<gene>
    <name evidence="1" type="ORF">NS115_21675</name>
</gene>
<dbReference type="Proteomes" id="UP000074866">
    <property type="component" value="Unassembled WGS sequence"/>
</dbReference>
<organism evidence="1 2">
    <name type="scientific">Paenibacillus jamilae</name>
    <dbReference type="NCBI Taxonomy" id="114136"/>
    <lineage>
        <taxon>Bacteria</taxon>
        <taxon>Bacillati</taxon>
        <taxon>Bacillota</taxon>
        <taxon>Bacilli</taxon>
        <taxon>Bacillales</taxon>
        <taxon>Paenibacillaceae</taxon>
        <taxon>Paenibacillus</taxon>
    </lineage>
</organism>
<name>A0ACC4ZPQ3_9BACL</name>
<protein>
    <submittedName>
        <fullName evidence="1">Tetracycline resistance protein</fullName>
    </submittedName>
</protein>
<proteinExistence type="predicted"/>
<sequence length="460" mass="49817">MEKSIEKRIPKSLIWLCVLAFFSVLNETVFNVSLPDIAAQFGIKPSAANYVNTSFILSFAVGTAVYGKISDIYGVKKLVLISMMIYSGGSLFGLLFHAWFPILLVARFIQGAGASAVPGLIMVIVTKSIEKQHQGKAFGMIGSTVALGEGFGPILGGWIADYVHWSYLFFLPMMTLVTLPFFLRTLPDEPMKKGGLDVLGGLLFVLGIVSFTLFTTHYEWWYLTNSVILFIGFVLRIRRAKEPFVEPALFKRRRFIVGVFVGGILLGTVAGFMSMIPYMMREVHQMSTSLIGGGVLFPGTLSVILFGIVGGSLVDRQGARFVMVAGLLLLVMGLFIVSLFADRSLWIISGALVLIFGGLSFVKTVISTIVAGSLSADESGSGMGFLNFSCFLAEGIGIAIVGGLLTQHRCNFPILPIVTDVAAYLYSNLTLLLLAVVITGGAIFMIVFKGEEASLDINRN</sequence>
<reference evidence="1 2" key="1">
    <citation type="journal article" date="2016" name="Front. Microbiol.">
        <title>Genomic Resource of Rice Seed Associated Bacteria.</title>
        <authorList>
            <person name="Midha S."/>
            <person name="Bansal K."/>
            <person name="Sharma S."/>
            <person name="Kumar N."/>
            <person name="Patil P.P."/>
            <person name="Chaudhry V."/>
            <person name="Patil P.B."/>
        </authorList>
    </citation>
    <scope>NUCLEOTIDE SEQUENCE [LARGE SCALE GENOMIC DNA]</scope>
    <source>
        <strain evidence="1 2">NS115</strain>
    </source>
</reference>
<evidence type="ECO:0000313" key="1">
    <source>
        <dbReference type="EMBL" id="KTS80052.1"/>
    </source>
</evidence>
<dbReference type="EMBL" id="LDRX01000142">
    <property type="protein sequence ID" value="KTS80052.1"/>
    <property type="molecule type" value="Genomic_DNA"/>
</dbReference>
<comment type="caution">
    <text evidence="1">The sequence shown here is derived from an EMBL/GenBank/DDBJ whole genome shotgun (WGS) entry which is preliminary data.</text>
</comment>
<evidence type="ECO:0000313" key="2">
    <source>
        <dbReference type="Proteomes" id="UP000074866"/>
    </source>
</evidence>
<keyword evidence="2" id="KW-1185">Reference proteome</keyword>
<accession>A0ACC4ZPQ3</accession>